<comment type="caution">
    <text evidence="9">The sequence shown here is derived from an EMBL/GenBank/DDBJ whole genome shotgun (WGS) entry which is preliminary data.</text>
</comment>
<dbReference type="PANTHER" id="PTHR13394:SF0">
    <property type="entry name" value="ORIGIN RECOGNITION COMPLEX SUBUNIT 6"/>
    <property type="match status" value="1"/>
</dbReference>
<accession>A0A9W7ZP75</accession>
<evidence type="ECO:0000259" key="8">
    <source>
        <dbReference type="Pfam" id="PF21913"/>
    </source>
</evidence>
<evidence type="ECO:0000259" key="7">
    <source>
        <dbReference type="Pfam" id="PF05460"/>
    </source>
</evidence>
<protein>
    <submittedName>
        <fullName evidence="9">Origin of replication complex subunit 6</fullName>
    </submittedName>
</protein>
<feature type="domain" description="ORC6 second cyclin-like" evidence="8">
    <location>
        <begin position="76"/>
        <end position="166"/>
    </location>
</feature>
<dbReference type="InterPro" id="IPR008721">
    <property type="entry name" value="ORC6_cyclin_first"/>
</dbReference>
<feature type="region of interest" description="Disordered" evidence="6">
    <location>
        <begin position="219"/>
        <end position="322"/>
    </location>
</feature>
<dbReference type="InterPro" id="IPR020529">
    <property type="entry name" value="ORC6_met/pln"/>
</dbReference>
<evidence type="ECO:0000256" key="2">
    <source>
        <dbReference type="ARBA" id="ARBA00010840"/>
    </source>
</evidence>
<dbReference type="GO" id="GO:0005664">
    <property type="term" value="C:nuclear origin of replication recognition complex"/>
    <property type="evidence" value="ECO:0007669"/>
    <property type="project" value="InterPro"/>
</dbReference>
<gene>
    <name evidence="9" type="primary">ORC6_1</name>
    <name evidence="9" type="ORF">IWQ60_010922</name>
</gene>
<dbReference type="AlphaFoldDB" id="A0A9W7ZP75"/>
<dbReference type="InterPro" id="IPR054113">
    <property type="entry name" value="ORC6_cyclin-like_2nd"/>
</dbReference>
<keyword evidence="5" id="KW-0539">Nucleus</keyword>
<name>A0A9W7ZP75_9FUNG</name>
<evidence type="ECO:0000256" key="6">
    <source>
        <dbReference type="SAM" id="MobiDB-lite"/>
    </source>
</evidence>
<dbReference type="EMBL" id="JANBPT010001126">
    <property type="protein sequence ID" value="KAJ1909920.1"/>
    <property type="molecule type" value="Genomic_DNA"/>
</dbReference>
<comment type="similarity">
    <text evidence="2">Belongs to the ORC6 family.</text>
</comment>
<evidence type="ECO:0000256" key="4">
    <source>
        <dbReference type="ARBA" id="ARBA00023125"/>
    </source>
</evidence>
<dbReference type="Pfam" id="PF05460">
    <property type="entry name" value="ORC6"/>
    <property type="match status" value="1"/>
</dbReference>
<evidence type="ECO:0000256" key="1">
    <source>
        <dbReference type="ARBA" id="ARBA00004123"/>
    </source>
</evidence>
<dbReference type="PANTHER" id="PTHR13394">
    <property type="entry name" value="ORIGIN RECOGNITION COMPLEX SUBUNIT 6"/>
    <property type="match status" value="1"/>
</dbReference>
<keyword evidence="10" id="KW-1185">Reference proteome</keyword>
<organism evidence="9 10">
    <name type="scientific">Tieghemiomyces parasiticus</name>
    <dbReference type="NCBI Taxonomy" id="78921"/>
    <lineage>
        <taxon>Eukaryota</taxon>
        <taxon>Fungi</taxon>
        <taxon>Fungi incertae sedis</taxon>
        <taxon>Zoopagomycota</taxon>
        <taxon>Kickxellomycotina</taxon>
        <taxon>Dimargaritomycetes</taxon>
        <taxon>Dimargaritales</taxon>
        <taxon>Dimargaritaceae</taxon>
        <taxon>Tieghemiomyces</taxon>
    </lineage>
</organism>
<dbReference type="Proteomes" id="UP001150569">
    <property type="component" value="Unassembled WGS sequence"/>
</dbReference>
<feature type="domain" description="ORC6 first cyclin-like" evidence="7">
    <location>
        <begin position="5"/>
        <end position="71"/>
    </location>
</feature>
<keyword evidence="3" id="KW-0235">DNA replication</keyword>
<keyword evidence="4" id="KW-0238">DNA-binding</keyword>
<dbReference type="Pfam" id="PF21913">
    <property type="entry name" value="ORC6_2nd"/>
    <property type="match status" value="1"/>
</dbReference>
<comment type="subcellular location">
    <subcellularLocation>
        <location evidence="1">Nucleus</location>
    </subcellularLocation>
</comment>
<feature type="region of interest" description="Disordered" evidence="6">
    <location>
        <begin position="177"/>
        <end position="203"/>
    </location>
</feature>
<evidence type="ECO:0000313" key="9">
    <source>
        <dbReference type="EMBL" id="KAJ1909920.1"/>
    </source>
</evidence>
<reference evidence="9" key="1">
    <citation type="submission" date="2022-07" db="EMBL/GenBank/DDBJ databases">
        <title>Phylogenomic reconstructions and comparative analyses of Kickxellomycotina fungi.</title>
        <authorList>
            <person name="Reynolds N.K."/>
            <person name="Stajich J.E."/>
            <person name="Barry K."/>
            <person name="Grigoriev I.V."/>
            <person name="Crous P."/>
            <person name="Smith M.E."/>
        </authorList>
    </citation>
    <scope>NUCLEOTIDE SEQUENCE</scope>
    <source>
        <strain evidence="9">RSA 861</strain>
    </source>
</reference>
<evidence type="ECO:0000256" key="3">
    <source>
        <dbReference type="ARBA" id="ARBA00022705"/>
    </source>
</evidence>
<proteinExistence type="inferred from homology"/>
<dbReference type="GO" id="GO:0003677">
    <property type="term" value="F:DNA binding"/>
    <property type="evidence" value="ECO:0007669"/>
    <property type="project" value="UniProtKB-KW"/>
</dbReference>
<feature type="compositionally biased region" description="Low complexity" evidence="6">
    <location>
        <begin position="283"/>
        <end position="295"/>
    </location>
</feature>
<evidence type="ECO:0000313" key="10">
    <source>
        <dbReference type="Proteomes" id="UP001150569"/>
    </source>
</evidence>
<evidence type="ECO:0000256" key="5">
    <source>
        <dbReference type="ARBA" id="ARBA00023242"/>
    </source>
</evidence>
<dbReference type="OrthoDB" id="5565328at2759"/>
<dbReference type="GO" id="GO:0006270">
    <property type="term" value="P:DNA replication initiation"/>
    <property type="evidence" value="ECO:0007669"/>
    <property type="project" value="TreeGrafter"/>
</dbReference>
<dbReference type="Gene3D" id="1.10.472.10">
    <property type="entry name" value="Cyclin-like"/>
    <property type="match status" value="1"/>
</dbReference>
<sequence>MAIAASFLYQMDRGSSAAAFKTASGAKPVVAIHLACEKLCEDFAANRLVAMSGLTAAKYATLLRQARRDLGLAHSLTMEQLAVQFGSVQLVRPSRWLLDIFLSRYQPRLSAAQLQNFSPDAPVMLGVSFYLCCKASGVRIDKGKIVLRCETSAKEFNQFMAHMKELVADELKQLGIGQSTPRKRGPAATTLTQRAPQTVAHPGRTVDILNDIVDVPAYRSVPSSPTLERRPQGVKRKASDQMDTPEATLIPRPIALPTPRSRTGPGRRPRPPLAQVANRRTTGVESSGSPSVSSPGPQPKRKRTTGPAVVSLDLDPDSNQSPMTLPAPLPCVASPPKGQAAMSDDPFNPFDGAAQPAAALSKSTGPATAAVTGITAMIPNADYRRSKTYRSYIAWKKRIEERLPPTT</sequence>